<reference evidence="2" key="1">
    <citation type="journal article" date="2012" name="Nat. Genet.">
        <title>Lifestyle transitions in plant pathogenic Colletotrichum fungi deciphered by genome and transcriptome analyses.</title>
        <authorList>
            <person name="O'Connell R.J."/>
            <person name="Thon M.R."/>
            <person name="Hacquard S."/>
            <person name="Amyotte S.G."/>
            <person name="Kleemann J."/>
            <person name="Torres M.F."/>
            <person name="Damm U."/>
            <person name="Buiate E.A."/>
            <person name="Epstein L."/>
            <person name="Alkan N."/>
            <person name="Altmueller J."/>
            <person name="Alvarado-Balderrama L."/>
            <person name="Bauser C.A."/>
            <person name="Becker C."/>
            <person name="Birren B.W."/>
            <person name="Chen Z."/>
            <person name="Choi J."/>
            <person name="Crouch J.A."/>
            <person name="Duvick J.P."/>
            <person name="Farman M.A."/>
            <person name="Gan P."/>
            <person name="Heiman D."/>
            <person name="Henrissat B."/>
            <person name="Howard R.J."/>
            <person name="Kabbage M."/>
            <person name="Koch C."/>
            <person name="Kracher B."/>
            <person name="Kubo Y."/>
            <person name="Law A.D."/>
            <person name="Lebrun M.-H."/>
            <person name="Lee Y.-H."/>
            <person name="Miyara I."/>
            <person name="Moore N."/>
            <person name="Neumann U."/>
            <person name="Nordstroem K."/>
            <person name="Panaccione D.G."/>
            <person name="Panstruga R."/>
            <person name="Place M."/>
            <person name="Proctor R.H."/>
            <person name="Prusky D."/>
            <person name="Rech G."/>
            <person name="Reinhardt R."/>
            <person name="Rollins J.A."/>
            <person name="Rounsley S."/>
            <person name="Schardl C.L."/>
            <person name="Schwartz D.C."/>
            <person name="Shenoy N."/>
            <person name="Shirasu K."/>
            <person name="Sikhakolli U.R."/>
            <person name="Stueber K."/>
            <person name="Sukno S.A."/>
            <person name="Sweigard J.A."/>
            <person name="Takano Y."/>
            <person name="Takahara H."/>
            <person name="Trail F."/>
            <person name="van der Does H.C."/>
            <person name="Voll L.M."/>
            <person name="Will I."/>
            <person name="Young S."/>
            <person name="Zeng Q."/>
            <person name="Zhang J."/>
            <person name="Zhou S."/>
            <person name="Dickman M.B."/>
            <person name="Schulze-Lefert P."/>
            <person name="Ver Loren van Themaat E."/>
            <person name="Ma L.-J."/>
            <person name="Vaillancourt L.J."/>
        </authorList>
    </citation>
    <scope>NUCLEOTIDE SEQUENCE [LARGE SCALE GENOMIC DNA]</scope>
    <source>
        <strain evidence="2">IMI 349063</strain>
    </source>
</reference>
<sequence>MFSTSTQGGGPLRHLLRSRSPQVRAGLVGLVHTKIVFKPGSITLPPPNMAKTASLVDLFGVLPCVHSIAFDYSFIPGMRLDSHGQVLQVVPLSY</sequence>
<gene>
    <name evidence="1" type="ORF">CH063_03520</name>
</gene>
<evidence type="ECO:0000313" key="1">
    <source>
        <dbReference type="EMBL" id="CCF45154.1"/>
    </source>
</evidence>
<dbReference type="EMBL" id="CACQ02007479">
    <property type="protein sequence ID" value="CCF45154.1"/>
    <property type="molecule type" value="Genomic_DNA"/>
</dbReference>
<dbReference type="Proteomes" id="UP000007174">
    <property type="component" value="Unassembled WGS sequence"/>
</dbReference>
<accession>H1VY42</accession>
<evidence type="ECO:0000313" key="2">
    <source>
        <dbReference type="Proteomes" id="UP000007174"/>
    </source>
</evidence>
<dbReference type="AlphaFoldDB" id="H1VY42"/>
<name>H1VY42_COLHI</name>
<organism evidence="1 2">
    <name type="scientific">Colletotrichum higginsianum (strain IMI 349063)</name>
    <name type="common">Crucifer anthracnose fungus</name>
    <dbReference type="NCBI Taxonomy" id="759273"/>
    <lineage>
        <taxon>Eukaryota</taxon>
        <taxon>Fungi</taxon>
        <taxon>Dikarya</taxon>
        <taxon>Ascomycota</taxon>
        <taxon>Pezizomycotina</taxon>
        <taxon>Sordariomycetes</taxon>
        <taxon>Hypocreomycetidae</taxon>
        <taxon>Glomerellales</taxon>
        <taxon>Glomerellaceae</taxon>
        <taxon>Colletotrichum</taxon>
        <taxon>Colletotrichum destructivum species complex</taxon>
    </lineage>
</organism>
<dbReference type="HOGENOM" id="CLU_2386033_0_0_1"/>
<proteinExistence type="predicted"/>
<protein>
    <submittedName>
        <fullName evidence="1">Uncharacterized protein</fullName>
    </submittedName>
</protein>